<dbReference type="Proteomes" id="UP000031586">
    <property type="component" value="Unassembled WGS sequence"/>
</dbReference>
<reference evidence="3 4" key="1">
    <citation type="submission" date="2014-07" db="EMBL/GenBank/DDBJ databases">
        <title>Unique and conserved regions in Vibrio harveyi and related species in comparison with the shrimp pathogen Vibrio harveyi CAIM 1792.</title>
        <authorList>
            <person name="Espinoza-Valles I."/>
            <person name="Vora G."/>
            <person name="Leekitcharoenphon P."/>
            <person name="Ussery D."/>
            <person name="Hoj L."/>
            <person name="Gomez-Gil B."/>
        </authorList>
    </citation>
    <scope>NUCLEOTIDE SEQUENCE [LARGE SCALE GENOMIC DNA]</scope>
    <source>
        <strain evidence="4">CAIM 1854 / LMG 25443</strain>
    </source>
</reference>
<dbReference type="PATRIC" id="fig|1229493.5.peg.1799"/>
<keyword evidence="1" id="KW-0812">Transmembrane</keyword>
<feature type="transmembrane region" description="Helical" evidence="1">
    <location>
        <begin position="23"/>
        <end position="44"/>
    </location>
</feature>
<comment type="caution">
    <text evidence="3">The sequence shown here is derived from an EMBL/GenBank/DDBJ whole genome shotgun (WGS) entry which is preliminary data.</text>
</comment>
<dbReference type="PANTHER" id="PTHR46663">
    <property type="entry name" value="DIGUANYLATE CYCLASE DGCT-RELATED"/>
    <property type="match status" value="1"/>
</dbReference>
<dbReference type="InterPro" id="IPR000160">
    <property type="entry name" value="GGDEF_dom"/>
</dbReference>
<name>A0A0C1Z8V9_9VIBR</name>
<organism evidence="3 4">
    <name type="scientific">Vibrio owensii CAIM 1854 = LMG 25443</name>
    <dbReference type="NCBI Taxonomy" id="1229493"/>
    <lineage>
        <taxon>Bacteria</taxon>
        <taxon>Pseudomonadati</taxon>
        <taxon>Pseudomonadota</taxon>
        <taxon>Gammaproteobacteria</taxon>
        <taxon>Vibrionales</taxon>
        <taxon>Vibrionaceae</taxon>
        <taxon>Vibrio</taxon>
    </lineage>
</organism>
<dbReference type="SUPFAM" id="SSF55073">
    <property type="entry name" value="Nucleotide cyclase"/>
    <property type="match status" value="1"/>
</dbReference>
<feature type="transmembrane region" description="Helical" evidence="1">
    <location>
        <begin position="152"/>
        <end position="172"/>
    </location>
</feature>
<proteinExistence type="predicted"/>
<dbReference type="NCBIfam" id="TIGR00254">
    <property type="entry name" value="GGDEF"/>
    <property type="match status" value="1"/>
</dbReference>
<dbReference type="InterPro" id="IPR029787">
    <property type="entry name" value="Nucleotide_cyclase"/>
</dbReference>
<dbReference type="RefSeq" id="WP_020195080.1">
    <property type="nucleotide sequence ID" value="NZ_BAOH01000012.1"/>
</dbReference>
<evidence type="ECO:0000313" key="4">
    <source>
        <dbReference type="Proteomes" id="UP000031586"/>
    </source>
</evidence>
<dbReference type="PANTHER" id="PTHR46663:SF3">
    <property type="entry name" value="SLL0267 PROTEIN"/>
    <property type="match status" value="1"/>
</dbReference>
<dbReference type="SMART" id="SM00267">
    <property type="entry name" value="GGDEF"/>
    <property type="match status" value="1"/>
</dbReference>
<sequence>MSKLAGARLEEMADIRSTRKKKIVFLCSSIATAFLAYGSIVHYLQGNWGLSLLIGLCSIACLTIGYLIKVRGHHQYADLLLTGVLMFDGLLLLLYNDAPSGRLLWLYPIVAAIILINEFKVGLLFSVTYTLIIFFGLTFLESVPTASEMTERRFMFTLVAICFVCHTFSYYYSKVVNYIQTLYREGIEELAYLDQLTGLANRWSFETWARAKLEELDQTQSNTVTALVFLDIDNFKHINDNYGHDVGDRVLKHFATRLKNNIRNKDRKTDKHDYSIARFAGDEFVLMLYDVRSKKDLDRIMDRIVNLFQKGYHSEDNINELTMSIGVAIYHQDANDLSELTRCADKAMYAAKHTGKNQYAYYEHCSHAEELRHQRHSLVGAMGSENVTSLQRDASL</sequence>
<feature type="transmembrane region" description="Helical" evidence="1">
    <location>
        <begin position="50"/>
        <end position="69"/>
    </location>
</feature>
<dbReference type="InterPro" id="IPR052163">
    <property type="entry name" value="DGC-Regulatory_Protein"/>
</dbReference>
<feature type="transmembrane region" description="Helical" evidence="1">
    <location>
        <begin position="107"/>
        <end position="140"/>
    </location>
</feature>
<evidence type="ECO:0000256" key="1">
    <source>
        <dbReference type="SAM" id="Phobius"/>
    </source>
</evidence>
<dbReference type="AlphaFoldDB" id="A0A0C1Z8V9"/>
<dbReference type="InterPro" id="IPR043128">
    <property type="entry name" value="Rev_trsase/Diguanyl_cyclase"/>
</dbReference>
<dbReference type="Gene3D" id="3.30.70.270">
    <property type="match status" value="1"/>
</dbReference>
<feature type="domain" description="GGDEF" evidence="2">
    <location>
        <begin position="223"/>
        <end position="364"/>
    </location>
</feature>
<accession>A0A0C1Z8V9</accession>
<keyword evidence="1" id="KW-0472">Membrane</keyword>
<gene>
    <name evidence="3" type="ORF">H735_13305</name>
</gene>
<feature type="transmembrane region" description="Helical" evidence="1">
    <location>
        <begin position="76"/>
        <end position="95"/>
    </location>
</feature>
<evidence type="ECO:0000259" key="2">
    <source>
        <dbReference type="PROSITE" id="PS50887"/>
    </source>
</evidence>
<evidence type="ECO:0000313" key="3">
    <source>
        <dbReference type="EMBL" id="KIF52619.1"/>
    </source>
</evidence>
<keyword evidence="1" id="KW-1133">Transmembrane helix</keyword>
<dbReference type="PROSITE" id="PS50887">
    <property type="entry name" value="GGDEF"/>
    <property type="match status" value="1"/>
</dbReference>
<dbReference type="EMBL" id="JPRD01000020">
    <property type="protein sequence ID" value="KIF52619.1"/>
    <property type="molecule type" value="Genomic_DNA"/>
</dbReference>
<dbReference type="CDD" id="cd01949">
    <property type="entry name" value="GGDEF"/>
    <property type="match status" value="1"/>
</dbReference>
<dbReference type="Pfam" id="PF00990">
    <property type="entry name" value="GGDEF"/>
    <property type="match status" value="1"/>
</dbReference>
<protein>
    <submittedName>
        <fullName evidence="3">Diguanylate cyclase</fullName>
    </submittedName>
</protein>